<keyword evidence="3" id="KW-1185">Reference proteome</keyword>
<dbReference type="EMBL" id="JAPFRF010000021">
    <property type="protein sequence ID" value="KAJ7305950.1"/>
    <property type="molecule type" value="Genomic_DNA"/>
</dbReference>
<evidence type="ECO:0000313" key="3">
    <source>
        <dbReference type="Proteomes" id="UP001142489"/>
    </source>
</evidence>
<feature type="region of interest" description="Disordered" evidence="1">
    <location>
        <begin position="29"/>
        <end position="117"/>
    </location>
</feature>
<organism evidence="2 3">
    <name type="scientific">Phrynocephalus forsythii</name>
    <dbReference type="NCBI Taxonomy" id="171643"/>
    <lineage>
        <taxon>Eukaryota</taxon>
        <taxon>Metazoa</taxon>
        <taxon>Chordata</taxon>
        <taxon>Craniata</taxon>
        <taxon>Vertebrata</taxon>
        <taxon>Euteleostomi</taxon>
        <taxon>Lepidosauria</taxon>
        <taxon>Squamata</taxon>
        <taxon>Bifurcata</taxon>
        <taxon>Unidentata</taxon>
        <taxon>Episquamata</taxon>
        <taxon>Toxicofera</taxon>
        <taxon>Iguania</taxon>
        <taxon>Acrodonta</taxon>
        <taxon>Agamidae</taxon>
        <taxon>Agaminae</taxon>
        <taxon>Phrynocephalus</taxon>
    </lineage>
</organism>
<evidence type="ECO:0000256" key="1">
    <source>
        <dbReference type="SAM" id="MobiDB-lite"/>
    </source>
</evidence>
<dbReference type="Proteomes" id="UP001142489">
    <property type="component" value="Unassembled WGS sequence"/>
</dbReference>
<proteinExistence type="predicted"/>
<sequence length="117" mass="13700">MISFLYRINTCHHLEVIRESFRVFISQEKAKNLVEKENSRNPTNELLEECEADPRDPSKHRVRDRHTQTNERDGGRASAPNRPQRQEETRKGRDGRKSLGLSHKRPSPKPPPHSERL</sequence>
<evidence type="ECO:0000313" key="2">
    <source>
        <dbReference type="EMBL" id="KAJ7305950.1"/>
    </source>
</evidence>
<reference evidence="2" key="1">
    <citation type="journal article" date="2023" name="DNA Res.">
        <title>Chromosome-level genome assembly of Phrynocephalus forsythii using third-generation DNA sequencing and Hi-C analysis.</title>
        <authorList>
            <person name="Qi Y."/>
            <person name="Zhao W."/>
            <person name="Zhao Y."/>
            <person name="Niu C."/>
            <person name="Cao S."/>
            <person name="Zhang Y."/>
        </authorList>
    </citation>
    <scope>NUCLEOTIDE SEQUENCE</scope>
    <source>
        <tissue evidence="2">Muscle</tissue>
    </source>
</reference>
<comment type="caution">
    <text evidence="2">The sequence shown here is derived from an EMBL/GenBank/DDBJ whole genome shotgun (WGS) entry which is preliminary data.</text>
</comment>
<feature type="compositionally biased region" description="Basic and acidic residues" evidence="1">
    <location>
        <begin position="84"/>
        <end position="97"/>
    </location>
</feature>
<accession>A0A9Q1ARS0</accession>
<dbReference type="AlphaFoldDB" id="A0A9Q1ARS0"/>
<feature type="compositionally biased region" description="Basic and acidic residues" evidence="1">
    <location>
        <begin position="52"/>
        <end position="75"/>
    </location>
</feature>
<feature type="compositionally biased region" description="Basic and acidic residues" evidence="1">
    <location>
        <begin position="29"/>
        <end position="39"/>
    </location>
</feature>
<gene>
    <name evidence="2" type="ORF">JRQ81_010316</name>
</gene>
<name>A0A9Q1ARS0_9SAUR</name>
<protein>
    <submittedName>
        <fullName evidence="2">Uncharacterized protein</fullName>
    </submittedName>
</protein>